<dbReference type="InterPro" id="IPR050482">
    <property type="entry name" value="Sensor_HK_TwoCompSys"/>
</dbReference>
<dbReference type="SUPFAM" id="SSF55874">
    <property type="entry name" value="ATPase domain of HSP90 chaperone/DNA topoisomerase II/histidine kinase"/>
    <property type="match status" value="1"/>
</dbReference>
<gene>
    <name evidence="6" type="ORF">GCM10017567_18530</name>
</gene>
<dbReference type="InterPro" id="IPR036890">
    <property type="entry name" value="HATPase_C_sf"/>
</dbReference>
<evidence type="ECO:0000256" key="4">
    <source>
        <dbReference type="SAM" id="Phobius"/>
    </source>
</evidence>
<evidence type="ECO:0000256" key="2">
    <source>
        <dbReference type="ARBA" id="ARBA00022777"/>
    </source>
</evidence>
<keyword evidence="4" id="KW-1133">Transmembrane helix</keyword>
<evidence type="ECO:0000313" key="7">
    <source>
        <dbReference type="Proteomes" id="UP000649955"/>
    </source>
</evidence>
<dbReference type="Proteomes" id="UP000649955">
    <property type="component" value="Unassembled WGS sequence"/>
</dbReference>
<evidence type="ECO:0000256" key="3">
    <source>
        <dbReference type="ARBA" id="ARBA00023012"/>
    </source>
</evidence>
<dbReference type="EMBL" id="BNAW01000005">
    <property type="protein sequence ID" value="GHG03265.1"/>
    <property type="molecule type" value="Genomic_DNA"/>
</dbReference>
<dbReference type="PANTHER" id="PTHR24421:SF61">
    <property type="entry name" value="OXYGEN SENSOR HISTIDINE KINASE NREB"/>
    <property type="match status" value="1"/>
</dbReference>
<keyword evidence="3" id="KW-0902">Two-component regulatory system</keyword>
<keyword evidence="2" id="KW-0418">Kinase</keyword>
<name>A0ABQ3KBC5_9PSEU</name>
<proteinExistence type="predicted"/>
<accession>A0ABQ3KBC5</accession>
<keyword evidence="4" id="KW-0472">Membrane</keyword>
<comment type="caution">
    <text evidence="6">The sequence shown here is derived from an EMBL/GenBank/DDBJ whole genome shotgun (WGS) entry which is preliminary data.</text>
</comment>
<dbReference type="PANTHER" id="PTHR24421">
    <property type="entry name" value="NITRATE/NITRITE SENSOR PROTEIN NARX-RELATED"/>
    <property type="match status" value="1"/>
</dbReference>
<sequence length="365" mass="37275">MTAGTPGPVEAQLRASVTRFAGPARAVATTLVGIFGVVATPGAALPVAFGLLALSLVAAAADVFGGRRASFALSVVRAGALCATQTWITSVPGEASLWAVNVLTTTAITWQWQYPPRLTGPALVVLLAAGIGVGPGEWLPVALRVAVESVLARLAFVLLVRSSRRTDAARAEQAALEQAEALDRDRRRREREYLALLHDTAAATFLAVASGAATDPAAVAGYAARDLVVLTGGDGVADDTLVDLEAGVRVISTGRALPVTAVWEPVPLVPASAALAVVRAAEEALRNAERHSGADSVAVHLGPAPGGVTLTVSDDGAGFDLAKVPASRRGVRGSVVERMRAAGGTAEITSRPGAGTTVTLRWSRA</sequence>
<feature type="transmembrane region" description="Helical" evidence="4">
    <location>
        <begin position="43"/>
        <end position="64"/>
    </location>
</feature>
<evidence type="ECO:0000256" key="1">
    <source>
        <dbReference type="ARBA" id="ARBA00022679"/>
    </source>
</evidence>
<dbReference type="InterPro" id="IPR003594">
    <property type="entry name" value="HATPase_dom"/>
</dbReference>
<evidence type="ECO:0000313" key="6">
    <source>
        <dbReference type="EMBL" id="GHG03265.1"/>
    </source>
</evidence>
<dbReference type="Pfam" id="PF02518">
    <property type="entry name" value="HATPase_c"/>
    <property type="match status" value="1"/>
</dbReference>
<keyword evidence="1" id="KW-0808">Transferase</keyword>
<feature type="domain" description="Histidine kinase/HSP90-like ATPase" evidence="5">
    <location>
        <begin position="276"/>
        <end position="362"/>
    </location>
</feature>
<dbReference type="Gene3D" id="3.30.565.10">
    <property type="entry name" value="Histidine kinase-like ATPase, C-terminal domain"/>
    <property type="match status" value="1"/>
</dbReference>
<protein>
    <recommendedName>
        <fullName evidence="5">Histidine kinase/HSP90-like ATPase domain-containing protein</fullName>
    </recommendedName>
</protein>
<keyword evidence="7" id="KW-1185">Reference proteome</keyword>
<evidence type="ECO:0000259" key="5">
    <source>
        <dbReference type="Pfam" id="PF02518"/>
    </source>
</evidence>
<dbReference type="CDD" id="cd16917">
    <property type="entry name" value="HATPase_UhpB-NarQ-NarX-like"/>
    <property type="match status" value="1"/>
</dbReference>
<reference evidence="7" key="1">
    <citation type="journal article" date="2019" name="Int. J. Syst. Evol. Microbiol.">
        <title>The Global Catalogue of Microorganisms (GCM) 10K type strain sequencing project: providing services to taxonomists for standard genome sequencing and annotation.</title>
        <authorList>
            <consortium name="The Broad Institute Genomics Platform"/>
            <consortium name="The Broad Institute Genome Sequencing Center for Infectious Disease"/>
            <person name="Wu L."/>
            <person name="Ma J."/>
        </authorList>
    </citation>
    <scope>NUCLEOTIDE SEQUENCE [LARGE SCALE GENOMIC DNA]</scope>
    <source>
        <strain evidence="7">CGMCC 4.7680</strain>
    </source>
</reference>
<keyword evidence="4" id="KW-0812">Transmembrane</keyword>
<organism evidence="6 7">
    <name type="scientific">Amycolatopsis bullii</name>
    <dbReference type="NCBI Taxonomy" id="941987"/>
    <lineage>
        <taxon>Bacteria</taxon>
        <taxon>Bacillati</taxon>
        <taxon>Actinomycetota</taxon>
        <taxon>Actinomycetes</taxon>
        <taxon>Pseudonocardiales</taxon>
        <taxon>Pseudonocardiaceae</taxon>
        <taxon>Amycolatopsis</taxon>
    </lineage>
</organism>